<evidence type="ECO:0000313" key="2">
    <source>
        <dbReference type="Proteomes" id="UP001060215"/>
    </source>
</evidence>
<comment type="caution">
    <text evidence="1">The sequence shown here is derived from an EMBL/GenBank/DDBJ whole genome shotgun (WGS) entry which is preliminary data.</text>
</comment>
<sequence>MPDDDVGNVEMELFLLSKFVKSSVSSCGEIHLDAEQVVRAMCFQEFFFNGIFGKLFVRLKSSRGGRKFLLQGESLWKPSNMYLLLPLESSNVSSDEPWRINWMGINSCVSVVEFLKENAWLSAVQSSGDRGNSSVHGMNSIESECKATNVIHLANKSIDTKNLKEMVVLAITWGEFTLSYMPLIIHLLRVLLMGTLMQSLLVIHPLQSTLAKSRYGITLMHPGQPLLLLKQSHNAHNLLVDFRNEGQQHLQLRTQRNGVQKQRVLWRRKGRRASLSDALLFTTMCIIGLPVDVHVKDGSIYSGIFHTACLENDYGVVLKRARMTKKGNCDANVASGDVIETLVVVSKDLVQVVAKGILLPSNGVACNFAGDYVGDIADTIPSLECADREVKMEKSSKTNMDRMQTSRTRRTPHTENGITHRITGTKVCHVGNPLEVEHGKSIGIRPVKDEASSALVNGRSQGKQFDYEAKSDFQKKEPFYQDLANSEKALECLQRVLQIDGRYYVVDTLFSLSFGLQRFCGA</sequence>
<evidence type="ECO:0000313" key="1">
    <source>
        <dbReference type="EMBL" id="KAI7991277.1"/>
    </source>
</evidence>
<gene>
    <name evidence="1" type="ORF">LOK49_LG12G00447</name>
</gene>
<reference evidence="1 2" key="1">
    <citation type="journal article" date="2022" name="Plant J.">
        <title>Chromosome-level genome of Camellia lanceoleosa provides a valuable resource for understanding genome evolution and self-incompatibility.</title>
        <authorList>
            <person name="Gong W."/>
            <person name="Xiao S."/>
            <person name="Wang L."/>
            <person name="Liao Z."/>
            <person name="Chang Y."/>
            <person name="Mo W."/>
            <person name="Hu G."/>
            <person name="Li W."/>
            <person name="Zhao G."/>
            <person name="Zhu H."/>
            <person name="Hu X."/>
            <person name="Ji K."/>
            <person name="Xiang X."/>
            <person name="Song Q."/>
            <person name="Yuan D."/>
            <person name="Jin S."/>
            <person name="Zhang L."/>
        </authorList>
    </citation>
    <scope>NUCLEOTIDE SEQUENCE [LARGE SCALE GENOMIC DNA]</scope>
    <source>
        <strain evidence="1">SQ_2022a</strain>
    </source>
</reference>
<protein>
    <submittedName>
        <fullName evidence="1">Uncharacterized protein</fullName>
    </submittedName>
</protein>
<proteinExistence type="predicted"/>
<dbReference type="EMBL" id="CM045770">
    <property type="protein sequence ID" value="KAI7991277.1"/>
    <property type="molecule type" value="Genomic_DNA"/>
</dbReference>
<accession>A0ACC0FT50</accession>
<organism evidence="1 2">
    <name type="scientific">Camellia lanceoleosa</name>
    <dbReference type="NCBI Taxonomy" id="1840588"/>
    <lineage>
        <taxon>Eukaryota</taxon>
        <taxon>Viridiplantae</taxon>
        <taxon>Streptophyta</taxon>
        <taxon>Embryophyta</taxon>
        <taxon>Tracheophyta</taxon>
        <taxon>Spermatophyta</taxon>
        <taxon>Magnoliopsida</taxon>
        <taxon>eudicotyledons</taxon>
        <taxon>Gunneridae</taxon>
        <taxon>Pentapetalae</taxon>
        <taxon>asterids</taxon>
        <taxon>Ericales</taxon>
        <taxon>Theaceae</taxon>
        <taxon>Camellia</taxon>
    </lineage>
</organism>
<keyword evidence="2" id="KW-1185">Reference proteome</keyword>
<name>A0ACC0FT50_9ERIC</name>
<dbReference type="Proteomes" id="UP001060215">
    <property type="component" value="Chromosome 13"/>
</dbReference>